<dbReference type="Pfam" id="PF13015">
    <property type="entry name" value="PRKCSH_1"/>
    <property type="match status" value="1"/>
</dbReference>
<feature type="domain" description="Glucosidase 2 subunit beta-like" evidence="4">
    <location>
        <begin position="900"/>
        <end position="955"/>
    </location>
</feature>
<evidence type="ECO:0000313" key="7">
    <source>
        <dbReference type="Proteomes" id="UP000007494"/>
    </source>
</evidence>
<dbReference type="InParanoid" id="F0V984"/>
<feature type="compositionally biased region" description="Basic and acidic residues" evidence="2">
    <location>
        <begin position="164"/>
        <end position="179"/>
    </location>
</feature>
<dbReference type="OrthoDB" id="28322at2759"/>
<reference evidence="5" key="2">
    <citation type="submission" date="2011-03" db="EMBL/GenBank/DDBJ databases">
        <title>Comparative genomics and transcriptomics of Neospora caninum and Toxoplasma gondii.</title>
        <authorList>
            <person name="Reid A.J."/>
            <person name="Sohal A."/>
            <person name="Harris D."/>
            <person name="Quail M."/>
            <person name="Sanders M."/>
            <person name="Berriman M."/>
            <person name="Wastling J.M."/>
            <person name="Pain A."/>
        </authorList>
    </citation>
    <scope>NUCLEOTIDE SEQUENCE</scope>
    <source>
        <strain evidence="5">Liverpool</strain>
    </source>
</reference>
<dbReference type="InterPro" id="IPR036607">
    <property type="entry name" value="PRKCSH"/>
</dbReference>
<reference evidence="6" key="4">
    <citation type="journal article" date="2015" name="PLoS ONE">
        <title>Comprehensive Evaluation of Toxoplasma gondii VEG and Neospora caninum LIV Genomes with Tachyzoite Stage Transcriptome and Proteome Defines Novel Transcript Features.</title>
        <authorList>
            <person name="Ramaprasad A."/>
            <person name="Mourier T."/>
            <person name="Naeem R."/>
            <person name="Malas T.B."/>
            <person name="Moussa E."/>
            <person name="Panigrahi A."/>
            <person name="Vermont S.J."/>
            <person name="Otto T.D."/>
            <person name="Wastling J."/>
            <person name="Pain A."/>
        </authorList>
    </citation>
    <scope>NUCLEOTIDE SEQUENCE</scope>
    <source>
        <strain evidence="6">Liverpool</strain>
    </source>
</reference>
<feature type="region of interest" description="Disordered" evidence="2">
    <location>
        <begin position="604"/>
        <end position="637"/>
    </location>
</feature>
<keyword evidence="1" id="KW-0175">Coiled coil</keyword>
<feature type="compositionally biased region" description="Polar residues" evidence="2">
    <location>
        <begin position="44"/>
        <end position="59"/>
    </location>
</feature>
<dbReference type="OMA" id="NRCAEEK"/>
<feature type="coiled-coil region" evidence="1">
    <location>
        <begin position="420"/>
        <end position="472"/>
    </location>
</feature>
<sequence>MTIPVPLSTTNRGRRGTGVARRRSCLSLLFLALCCFCVSETESTSRAPSTSRGTSQPAVQSAGLEKAESQTVGDSPKKFVSSTPPSPAPLPDEAPSTAHQTLSQRLASDVQTPENVEEGEASRGVRRGAEPKEGRQRENGGEQVERGGRGEVSETQTIRQTQTSEDKREKEEVGMDERRGVKDEEAYPIPRGVNPRFAAAYTPQFPPASSTAFLYRPAQLRRGARAGAFFKCPSTGLLIPWEMLNDNFCDCRGDGFDEPGTDACSGVAPVHTGAAERLRAALHAFIHSRKVTENSGYEEQREGRVEEEREGAQAKREMEREDKVCGAAGGCGDKVFGKLKGAAGFFCAGGQVHEGLGKLRVISPMKVHDGICDCCDGADERAGVSLLRVSAVAFRPFTPSFPFRKSPRPTACPNRCAEEKAQWEAAVRDQQGRLASARAQAAAQQQRVAQVVQRRANEKRRVEAEAARLQQVLDCMWMAREAKRRGEASAEPVGYVHHNAAFQRAVKREILAARDSEAGQALKAEAEAEAEAERRQLWCEQIVREVLEERQAAGVETLEEDDEDELSVTFGAQLSGPPAAFTRPEEVALFPPPRLQYDLRLEQGKQAASKAEEGGKNQEQRPQTEEEKHAAAVAEKAEASRHAALEAYLKQQSRGEGTDDEDAEGDEGASVSATLGAAWKRVWEGAKHVAQRGVRAIQRGLSWVGIGPTRKKKGLGSLQRSLEALKEKQTRLDIQLKNLEGVKALLAPLSSACLFTSDPRGRFDFQICLFDRVRQFFYRPRRAHEAMAAYQNHPRVEGESPDISRFTGGPPGEPQFTLGRFRSLEVVKCPKGAAAATHRLLGRKETRRAPAESRSEATEGKTDEATGFAFRPDDNAGGDDDEEDSAAVSQGGDHEFCFSMLFADGDACLNDVHRETEILIHCGPELFVVQVQEPVLCRYSVVLTTPLLCPREQLLQLEKERFAVYHDEL</sequence>
<feature type="compositionally biased region" description="Basic and acidic residues" evidence="2">
    <location>
        <begin position="298"/>
        <end position="315"/>
    </location>
</feature>
<proteinExistence type="predicted"/>
<evidence type="ECO:0000313" key="6">
    <source>
        <dbReference type="EMBL" id="CEL64915.1"/>
    </source>
</evidence>
<protein>
    <recommendedName>
        <fullName evidence="4">Glucosidase 2 subunit beta-like domain-containing protein</fullName>
    </recommendedName>
</protein>
<dbReference type="AlphaFoldDB" id="F0V984"/>
<organism evidence="5 7">
    <name type="scientific">Neospora caninum (strain Liverpool)</name>
    <dbReference type="NCBI Taxonomy" id="572307"/>
    <lineage>
        <taxon>Eukaryota</taxon>
        <taxon>Sar</taxon>
        <taxon>Alveolata</taxon>
        <taxon>Apicomplexa</taxon>
        <taxon>Conoidasida</taxon>
        <taxon>Coccidia</taxon>
        <taxon>Eucoccidiorida</taxon>
        <taxon>Eimeriorina</taxon>
        <taxon>Sarcocystidae</taxon>
        <taxon>Neospora</taxon>
    </lineage>
</organism>
<dbReference type="RefSeq" id="XP_003880343.1">
    <property type="nucleotide sequence ID" value="XM_003880294.1"/>
</dbReference>
<keyword evidence="3" id="KW-0732">Signal</keyword>
<feature type="signal peptide" evidence="3">
    <location>
        <begin position="1"/>
        <end position="41"/>
    </location>
</feature>
<evidence type="ECO:0000313" key="5">
    <source>
        <dbReference type="EMBL" id="CBZ50309.1"/>
    </source>
</evidence>
<accession>F0V984</accession>
<evidence type="ECO:0000256" key="2">
    <source>
        <dbReference type="SAM" id="MobiDB-lite"/>
    </source>
</evidence>
<gene>
    <name evidence="6" type="ORF">BN1204_007830</name>
    <name evidence="5" type="ORF">NCLIV_007830</name>
</gene>
<dbReference type="SUPFAM" id="SSF50911">
    <property type="entry name" value="Mannose 6-phosphate receptor domain"/>
    <property type="match status" value="1"/>
</dbReference>
<dbReference type="PANTHER" id="PTHR12630">
    <property type="entry name" value="N-LINKED OLIGOSACCHARIDE PROCESSING"/>
    <property type="match status" value="1"/>
</dbReference>
<feature type="compositionally biased region" description="Basic and acidic residues" evidence="2">
    <location>
        <begin position="610"/>
        <end position="637"/>
    </location>
</feature>
<dbReference type="Gene3D" id="2.70.130.10">
    <property type="entry name" value="Mannose-6-phosphate receptor binding domain"/>
    <property type="match status" value="1"/>
</dbReference>
<feature type="compositionally biased region" description="Polar residues" evidence="2">
    <location>
        <begin position="97"/>
        <end position="114"/>
    </location>
</feature>
<dbReference type="VEuPathDB" id="ToxoDB:NCLIV_007830"/>
<dbReference type="GO" id="GO:0006491">
    <property type="term" value="P:N-glycan processing"/>
    <property type="evidence" value="ECO:0007669"/>
    <property type="project" value="TreeGrafter"/>
</dbReference>
<dbReference type="InterPro" id="IPR009011">
    <property type="entry name" value="Man6P_isomerase_rcpt-bd_dom_sf"/>
</dbReference>
<reference evidence="7" key="3">
    <citation type="journal article" date="2012" name="PLoS Pathog.">
        <title>Comparative genomics of the apicomplexan parasites Toxoplasma gondii and Neospora caninum: Coccidia differing in host range and transmission strategy.</title>
        <authorList>
            <person name="Reid A.J."/>
            <person name="Vermont S.J."/>
            <person name="Cotton J.A."/>
            <person name="Harris D."/>
            <person name="Hill-Cawthorne G.A."/>
            <person name="Konen-Waisman S."/>
            <person name="Latham S.M."/>
            <person name="Mourier T."/>
            <person name="Norton R."/>
            <person name="Quail M.A."/>
            <person name="Sanders M."/>
            <person name="Shanmugam D."/>
            <person name="Sohal A."/>
            <person name="Wasmuth J.D."/>
            <person name="Brunk B."/>
            <person name="Grigg M.E."/>
            <person name="Howard J.C."/>
            <person name="Parkinson J."/>
            <person name="Roos D.S."/>
            <person name="Trees A.J."/>
            <person name="Berriman M."/>
            <person name="Pain A."/>
            <person name="Wastling J.M."/>
        </authorList>
    </citation>
    <scope>NUCLEOTIDE SEQUENCE [LARGE SCALE GENOMIC DNA]</scope>
    <source>
        <strain evidence="7">Liverpool</strain>
    </source>
</reference>
<dbReference type="eggNOG" id="ENOG502RYPE">
    <property type="taxonomic scope" value="Eukaryota"/>
</dbReference>
<feature type="chain" id="PRO_5007655013" description="Glucosidase 2 subunit beta-like domain-containing protein" evidence="3">
    <location>
        <begin position="42"/>
        <end position="969"/>
    </location>
</feature>
<dbReference type="PANTHER" id="PTHR12630:SF1">
    <property type="entry name" value="GLUCOSIDASE 2 SUBUNIT BETA"/>
    <property type="match status" value="1"/>
</dbReference>
<dbReference type="EMBL" id="FR823383">
    <property type="protein sequence ID" value="CBZ50309.1"/>
    <property type="molecule type" value="Genomic_DNA"/>
</dbReference>
<feature type="region of interest" description="Disordered" evidence="2">
    <location>
        <begin position="44"/>
        <end position="179"/>
    </location>
</feature>
<feature type="compositionally biased region" description="Acidic residues" evidence="2">
    <location>
        <begin position="876"/>
        <end position="885"/>
    </location>
</feature>
<dbReference type="EMBL" id="LN714477">
    <property type="protein sequence ID" value="CEL64915.1"/>
    <property type="molecule type" value="Genomic_DNA"/>
</dbReference>
<evidence type="ECO:0000259" key="4">
    <source>
        <dbReference type="Pfam" id="PF13015"/>
    </source>
</evidence>
<evidence type="ECO:0000256" key="1">
    <source>
        <dbReference type="SAM" id="Coils"/>
    </source>
</evidence>
<name>F0V984_NEOCL</name>
<dbReference type="GeneID" id="13441335"/>
<feature type="compositionally biased region" description="Basic and acidic residues" evidence="2">
    <location>
        <begin position="842"/>
        <end position="864"/>
    </location>
</feature>
<feature type="region of interest" description="Disordered" evidence="2">
    <location>
        <begin position="839"/>
        <end position="889"/>
    </location>
</feature>
<evidence type="ECO:0000256" key="3">
    <source>
        <dbReference type="SAM" id="SignalP"/>
    </source>
</evidence>
<reference evidence="5" key="1">
    <citation type="submission" date="2011-02" db="EMBL/GenBank/DDBJ databases">
        <authorList>
            <person name="Aslett M."/>
        </authorList>
    </citation>
    <scope>NUCLEOTIDE SEQUENCE</scope>
    <source>
        <strain evidence="5">Liverpool</strain>
    </source>
</reference>
<feature type="region of interest" description="Disordered" evidence="2">
    <location>
        <begin position="296"/>
        <end position="315"/>
    </location>
</feature>
<dbReference type="GO" id="GO:0017177">
    <property type="term" value="C:glucosidase II complex"/>
    <property type="evidence" value="ECO:0007669"/>
    <property type="project" value="TreeGrafter"/>
</dbReference>
<dbReference type="InterPro" id="IPR039794">
    <property type="entry name" value="Gtb1-like"/>
</dbReference>
<keyword evidence="7" id="KW-1185">Reference proteome</keyword>
<dbReference type="Proteomes" id="UP000007494">
    <property type="component" value="Chromosome III"/>
</dbReference>
<feature type="compositionally biased region" description="Basic and acidic residues" evidence="2">
    <location>
        <begin position="120"/>
        <end position="152"/>
    </location>
</feature>